<keyword evidence="3" id="KW-1185">Reference proteome</keyword>
<dbReference type="Proteomes" id="UP000785679">
    <property type="component" value="Unassembled WGS sequence"/>
</dbReference>
<dbReference type="InterPro" id="IPR050672">
    <property type="entry name" value="FBXO45-Fsn/SPSB_families"/>
</dbReference>
<evidence type="ECO:0000313" key="2">
    <source>
        <dbReference type="EMBL" id="TNV76303.1"/>
    </source>
</evidence>
<dbReference type="InterPro" id="IPR003877">
    <property type="entry name" value="SPRY_dom"/>
</dbReference>
<dbReference type="Pfam" id="PF00622">
    <property type="entry name" value="SPRY"/>
    <property type="match status" value="1"/>
</dbReference>
<dbReference type="PANTHER" id="PTHR12245:SF5">
    <property type="entry name" value="SPRY DOMAIN-CONTAINING SOCS BOX PROTEIN 3"/>
    <property type="match status" value="1"/>
</dbReference>
<dbReference type="EMBL" id="RRYP01013834">
    <property type="protein sequence ID" value="TNV76303.1"/>
    <property type="molecule type" value="Genomic_DNA"/>
</dbReference>
<organism evidence="2 3">
    <name type="scientific">Halteria grandinella</name>
    <dbReference type="NCBI Taxonomy" id="5974"/>
    <lineage>
        <taxon>Eukaryota</taxon>
        <taxon>Sar</taxon>
        <taxon>Alveolata</taxon>
        <taxon>Ciliophora</taxon>
        <taxon>Intramacronucleata</taxon>
        <taxon>Spirotrichea</taxon>
        <taxon>Stichotrichia</taxon>
        <taxon>Sporadotrichida</taxon>
        <taxon>Halteriidae</taxon>
        <taxon>Halteria</taxon>
    </lineage>
</organism>
<evidence type="ECO:0000259" key="1">
    <source>
        <dbReference type="PROSITE" id="PS50188"/>
    </source>
</evidence>
<feature type="domain" description="B30.2/SPRY" evidence="1">
    <location>
        <begin position="28"/>
        <end position="228"/>
    </location>
</feature>
<dbReference type="PROSITE" id="PS50188">
    <property type="entry name" value="B302_SPRY"/>
    <property type="match status" value="1"/>
</dbReference>
<accession>A0A8J8NK78</accession>
<name>A0A8J8NK78_HALGN</name>
<evidence type="ECO:0000313" key="3">
    <source>
        <dbReference type="Proteomes" id="UP000785679"/>
    </source>
</evidence>
<dbReference type="OrthoDB" id="287871at2759"/>
<gene>
    <name evidence="2" type="ORF">FGO68_gene7058</name>
</gene>
<protein>
    <recommendedName>
        <fullName evidence="1">B30.2/SPRY domain-containing protein</fullName>
    </recommendedName>
</protein>
<dbReference type="SMART" id="SM00449">
    <property type="entry name" value="SPRY"/>
    <property type="match status" value="1"/>
</dbReference>
<dbReference type="AlphaFoldDB" id="A0A8J8NK78"/>
<proteinExistence type="predicted"/>
<sequence>MQLINNPILFTTDQQYSSQDSSQSSTDSLSPLCDLPFFWPHGFEWVSFSWNPKRTSAKLVLLTDNCSDHTQHACISGQDGSGQPSMVKVKDGAGFKSAFGTQAMVRGGRYFFQVKLVHGTLMKVGIARKGVSTEHAFSDGANGWAIYNGELRHNSNSTGDKYGKSFYTGDIVGVYLDMIEGTLAFSRNGVYWGVAFTSEEFKKGVFYPAVAPIYQNDTVITMNPPRED</sequence>
<comment type="caution">
    <text evidence="2">The sequence shown here is derived from an EMBL/GenBank/DDBJ whole genome shotgun (WGS) entry which is preliminary data.</text>
</comment>
<reference evidence="2" key="1">
    <citation type="submission" date="2019-06" db="EMBL/GenBank/DDBJ databases">
        <authorList>
            <person name="Zheng W."/>
        </authorList>
    </citation>
    <scope>NUCLEOTIDE SEQUENCE</scope>
    <source>
        <strain evidence="2">QDHG01</strain>
    </source>
</reference>
<dbReference type="InterPro" id="IPR043136">
    <property type="entry name" value="B30.2/SPRY_sf"/>
</dbReference>
<dbReference type="SUPFAM" id="SSF49899">
    <property type="entry name" value="Concanavalin A-like lectins/glucanases"/>
    <property type="match status" value="1"/>
</dbReference>
<dbReference type="CDD" id="cd11709">
    <property type="entry name" value="SPRY"/>
    <property type="match status" value="1"/>
</dbReference>
<dbReference type="Gene3D" id="2.60.120.920">
    <property type="match status" value="1"/>
</dbReference>
<dbReference type="PANTHER" id="PTHR12245">
    <property type="entry name" value="SPRY DOMAIN CONTAINING SOCS BOX PROTEIN"/>
    <property type="match status" value="1"/>
</dbReference>
<dbReference type="InterPro" id="IPR013320">
    <property type="entry name" value="ConA-like_dom_sf"/>
</dbReference>
<dbReference type="InterPro" id="IPR001870">
    <property type="entry name" value="B30.2/SPRY"/>
</dbReference>